<dbReference type="Proteomes" id="UP000051952">
    <property type="component" value="Unassembled WGS sequence"/>
</dbReference>
<keyword evidence="3" id="KW-1185">Reference proteome</keyword>
<name>A0A0S4KGF0_BODSA</name>
<dbReference type="VEuPathDB" id="TriTrypDB:BSAL_14550"/>
<reference evidence="3" key="1">
    <citation type="submission" date="2015-09" db="EMBL/GenBank/DDBJ databases">
        <authorList>
            <consortium name="Pathogen Informatics"/>
        </authorList>
    </citation>
    <scope>NUCLEOTIDE SEQUENCE [LARGE SCALE GENOMIC DNA]</scope>
    <source>
        <strain evidence="3">Lake Konstanz</strain>
    </source>
</reference>
<evidence type="ECO:0000313" key="3">
    <source>
        <dbReference type="Proteomes" id="UP000051952"/>
    </source>
</evidence>
<proteinExistence type="predicted"/>
<organism evidence="2 3">
    <name type="scientific">Bodo saltans</name>
    <name type="common">Flagellated protozoan</name>
    <dbReference type="NCBI Taxonomy" id="75058"/>
    <lineage>
        <taxon>Eukaryota</taxon>
        <taxon>Discoba</taxon>
        <taxon>Euglenozoa</taxon>
        <taxon>Kinetoplastea</taxon>
        <taxon>Metakinetoplastina</taxon>
        <taxon>Eubodonida</taxon>
        <taxon>Bodonidae</taxon>
        <taxon>Bodo</taxon>
    </lineage>
</organism>
<sequence length="176" mass="18530">MLSSASSSAGAPHYRNDGSGRDTYVNNASAVMSLTGKVAPSQAARDSIDFWKSPMRPLTHSRVSSFGGSLSSNTTTTSASALRIAVPPGIATSGLVHRNELSSSYQRRLFPPYSPASSTSASPVSPVVATTVGGSRPYSALVYESSSHRTLRLGRTGPVEKFEGKYVHALPTIVRK</sequence>
<dbReference type="EMBL" id="CYKH01001629">
    <property type="protein sequence ID" value="CUI14771.1"/>
    <property type="molecule type" value="Genomic_DNA"/>
</dbReference>
<dbReference type="AlphaFoldDB" id="A0A0S4KGF0"/>
<feature type="region of interest" description="Disordered" evidence="1">
    <location>
        <begin position="1"/>
        <end position="22"/>
    </location>
</feature>
<gene>
    <name evidence="2" type="ORF">BSAL_14550</name>
</gene>
<evidence type="ECO:0000313" key="2">
    <source>
        <dbReference type="EMBL" id="CUI14771.1"/>
    </source>
</evidence>
<protein>
    <submittedName>
        <fullName evidence="2">Membrane-associated protein, putative</fullName>
    </submittedName>
</protein>
<evidence type="ECO:0000256" key="1">
    <source>
        <dbReference type="SAM" id="MobiDB-lite"/>
    </source>
</evidence>
<accession>A0A0S4KGF0</accession>